<proteinExistence type="predicted"/>
<protein>
    <submittedName>
        <fullName evidence="2">Uncharacterized protein</fullName>
    </submittedName>
</protein>
<evidence type="ECO:0000256" key="1">
    <source>
        <dbReference type="SAM" id="SignalP"/>
    </source>
</evidence>
<comment type="caution">
    <text evidence="2">The sequence shown here is derived from an EMBL/GenBank/DDBJ whole genome shotgun (WGS) entry which is preliminary data.</text>
</comment>
<accession>A0ABU6SX20</accession>
<keyword evidence="1" id="KW-0732">Signal</keyword>
<keyword evidence="3" id="KW-1185">Reference proteome</keyword>
<organism evidence="2 3">
    <name type="scientific">Stylosanthes scabra</name>
    <dbReference type="NCBI Taxonomy" id="79078"/>
    <lineage>
        <taxon>Eukaryota</taxon>
        <taxon>Viridiplantae</taxon>
        <taxon>Streptophyta</taxon>
        <taxon>Embryophyta</taxon>
        <taxon>Tracheophyta</taxon>
        <taxon>Spermatophyta</taxon>
        <taxon>Magnoliopsida</taxon>
        <taxon>eudicotyledons</taxon>
        <taxon>Gunneridae</taxon>
        <taxon>Pentapetalae</taxon>
        <taxon>rosids</taxon>
        <taxon>fabids</taxon>
        <taxon>Fabales</taxon>
        <taxon>Fabaceae</taxon>
        <taxon>Papilionoideae</taxon>
        <taxon>50 kb inversion clade</taxon>
        <taxon>dalbergioids sensu lato</taxon>
        <taxon>Dalbergieae</taxon>
        <taxon>Pterocarpus clade</taxon>
        <taxon>Stylosanthes</taxon>
    </lineage>
</organism>
<evidence type="ECO:0000313" key="2">
    <source>
        <dbReference type="EMBL" id="MED6140689.1"/>
    </source>
</evidence>
<gene>
    <name evidence="2" type="ORF">PIB30_095823</name>
</gene>
<sequence>MLKFFSIFSLSWVFSWQYNYGKPDHPKAFRILQRHAYVKWWSQFDHQWPTPKRSEN</sequence>
<dbReference type="EMBL" id="JASCZI010062634">
    <property type="protein sequence ID" value="MED6140689.1"/>
    <property type="molecule type" value="Genomic_DNA"/>
</dbReference>
<dbReference type="Proteomes" id="UP001341840">
    <property type="component" value="Unassembled WGS sequence"/>
</dbReference>
<feature type="signal peptide" evidence="1">
    <location>
        <begin position="1"/>
        <end position="21"/>
    </location>
</feature>
<feature type="chain" id="PRO_5045214899" evidence="1">
    <location>
        <begin position="22"/>
        <end position="56"/>
    </location>
</feature>
<name>A0ABU6SX20_9FABA</name>
<reference evidence="2 3" key="1">
    <citation type="journal article" date="2023" name="Plants (Basel)">
        <title>Bridging the Gap: Combining Genomics and Transcriptomics Approaches to Understand Stylosanthes scabra, an Orphan Legume from the Brazilian Caatinga.</title>
        <authorList>
            <person name="Ferreira-Neto J.R.C."/>
            <person name="da Silva M.D."/>
            <person name="Binneck E."/>
            <person name="de Melo N.F."/>
            <person name="da Silva R.H."/>
            <person name="de Melo A.L.T.M."/>
            <person name="Pandolfi V."/>
            <person name="Bustamante F.O."/>
            <person name="Brasileiro-Vidal A.C."/>
            <person name="Benko-Iseppon A.M."/>
        </authorList>
    </citation>
    <scope>NUCLEOTIDE SEQUENCE [LARGE SCALE GENOMIC DNA]</scope>
    <source>
        <tissue evidence="2">Leaves</tissue>
    </source>
</reference>
<feature type="non-terminal residue" evidence="2">
    <location>
        <position position="56"/>
    </location>
</feature>
<evidence type="ECO:0000313" key="3">
    <source>
        <dbReference type="Proteomes" id="UP001341840"/>
    </source>
</evidence>